<dbReference type="EMBL" id="JAUSUT010000001">
    <property type="protein sequence ID" value="MDQ0379804.1"/>
    <property type="molecule type" value="Genomic_DNA"/>
</dbReference>
<sequence>MPSDRELSLPDGRTLAWSSTAPADGTPVLFLAGAATGRSMTFGSAHLAELGVRLVTVDRPGLGGSTHDPRRSAGSTAADLACLVARLGGAVPVVANSQAAVFGLALAERGDAARLLLVSPADEVADPRVFARLPASVRQVVTMVRDDPAAARALFAALGPEGLERMVVDGAGQADRAVYTDPAFLAAFRAALAEGFANDGAGYATDTVLAMTRWPLDWPSIRTPVEVWFGEADRTHSPDLGELLTSRIPGAVRRVVAGAGGALLWTHAKDVLVAALAGG</sequence>
<comment type="caution">
    <text evidence="1">The sequence shown here is derived from an EMBL/GenBank/DDBJ whole genome shotgun (WGS) entry which is preliminary data.</text>
</comment>
<gene>
    <name evidence="1" type="ORF">FB470_003798</name>
</gene>
<protein>
    <submittedName>
        <fullName evidence="1">Pimeloyl-ACP methyl ester carboxylesterase</fullName>
    </submittedName>
</protein>
<name>A0ABU0EWV5_9PSEU</name>
<dbReference type="Proteomes" id="UP001229651">
    <property type="component" value="Unassembled WGS sequence"/>
</dbReference>
<evidence type="ECO:0000313" key="1">
    <source>
        <dbReference type="EMBL" id="MDQ0379804.1"/>
    </source>
</evidence>
<dbReference type="InterPro" id="IPR029058">
    <property type="entry name" value="AB_hydrolase_fold"/>
</dbReference>
<accession>A0ABU0EWV5</accession>
<reference evidence="1 2" key="1">
    <citation type="submission" date="2023-07" db="EMBL/GenBank/DDBJ databases">
        <title>Sequencing the genomes of 1000 actinobacteria strains.</title>
        <authorList>
            <person name="Klenk H.-P."/>
        </authorList>
    </citation>
    <scope>NUCLEOTIDE SEQUENCE [LARGE SCALE GENOMIC DNA]</scope>
    <source>
        <strain evidence="1 2">DSM 45805</strain>
    </source>
</reference>
<dbReference type="Gene3D" id="3.40.50.1820">
    <property type="entry name" value="alpha/beta hydrolase"/>
    <property type="match status" value="1"/>
</dbReference>
<dbReference type="SUPFAM" id="SSF53474">
    <property type="entry name" value="alpha/beta-Hydrolases"/>
    <property type="match status" value="1"/>
</dbReference>
<dbReference type="RefSeq" id="WP_306993342.1">
    <property type="nucleotide sequence ID" value="NZ_JAUSUT010000001.1"/>
</dbReference>
<keyword evidence="2" id="KW-1185">Reference proteome</keyword>
<evidence type="ECO:0000313" key="2">
    <source>
        <dbReference type="Proteomes" id="UP001229651"/>
    </source>
</evidence>
<organism evidence="1 2">
    <name type="scientific">Amycolatopsis thermophila</name>
    <dbReference type="NCBI Taxonomy" id="206084"/>
    <lineage>
        <taxon>Bacteria</taxon>
        <taxon>Bacillati</taxon>
        <taxon>Actinomycetota</taxon>
        <taxon>Actinomycetes</taxon>
        <taxon>Pseudonocardiales</taxon>
        <taxon>Pseudonocardiaceae</taxon>
        <taxon>Amycolatopsis</taxon>
    </lineage>
</organism>
<proteinExistence type="predicted"/>